<dbReference type="SMART" id="SM00506">
    <property type="entry name" value="A1pp"/>
    <property type="match status" value="1"/>
</dbReference>
<dbReference type="InterPro" id="IPR043472">
    <property type="entry name" value="Macro_dom-like"/>
</dbReference>
<proteinExistence type="predicted"/>
<feature type="domain" description="Macro" evidence="2">
    <location>
        <begin position="1"/>
        <end position="162"/>
    </location>
</feature>
<dbReference type="InterPro" id="IPR002589">
    <property type="entry name" value="Macro_dom"/>
</dbReference>
<dbReference type="Gene3D" id="3.40.220.10">
    <property type="entry name" value="Leucine Aminopeptidase, subunit E, domain 1"/>
    <property type="match status" value="1"/>
</dbReference>
<dbReference type="PANTHER" id="PTHR12521:SF0">
    <property type="entry name" value="ADP-RIBOSE GLYCOHYDROLASE OARD1"/>
    <property type="match status" value="1"/>
</dbReference>
<sequence>MVRIHSGDLLKSDCTIIGHQCNCLGVMGAGIAKQIRTLYPEVYKADQNYSIPFGEKRLGSCSWAWVENQHVGKRLVFNLYGQHRYGRKGNNTVVHQLEQAFAKMMREIESVANSHGEEWIKIGLPFKIGAGLAGGDWNEIFPMIEKVSHQFHRDIYLYQLEL</sequence>
<accession>A0A4R3LBU8</accession>
<evidence type="ECO:0000256" key="1">
    <source>
        <dbReference type="ARBA" id="ARBA00035885"/>
    </source>
</evidence>
<dbReference type="PANTHER" id="PTHR12521">
    <property type="entry name" value="PROTEIN C6ORF130"/>
    <property type="match status" value="1"/>
</dbReference>
<dbReference type="EMBL" id="SMAG01000002">
    <property type="protein sequence ID" value="TCS95784.1"/>
    <property type="molecule type" value="Genomic_DNA"/>
</dbReference>
<evidence type="ECO:0000313" key="4">
    <source>
        <dbReference type="Proteomes" id="UP000294937"/>
    </source>
</evidence>
<comment type="caution">
    <text evidence="3">The sequence shown here is derived from an EMBL/GenBank/DDBJ whole genome shotgun (WGS) entry which is preliminary data.</text>
</comment>
<dbReference type="InterPro" id="IPR050892">
    <property type="entry name" value="ADP-ribose_metab_enzymes"/>
</dbReference>
<dbReference type="PROSITE" id="PS51154">
    <property type="entry name" value="MACRO"/>
    <property type="match status" value="1"/>
</dbReference>
<evidence type="ECO:0000259" key="2">
    <source>
        <dbReference type="PROSITE" id="PS51154"/>
    </source>
</evidence>
<protein>
    <submittedName>
        <fullName evidence="3">O-acetyl-ADP-ribose deacetylase (Regulator of RNase III)</fullName>
    </submittedName>
</protein>
<evidence type="ECO:0000313" key="3">
    <source>
        <dbReference type="EMBL" id="TCS95784.1"/>
    </source>
</evidence>
<organism evidence="3 4">
    <name type="scientific">Hazenella coriacea</name>
    <dbReference type="NCBI Taxonomy" id="1179467"/>
    <lineage>
        <taxon>Bacteria</taxon>
        <taxon>Bacillati</taxon>
        <taxon>Bacillota</taxon>
        <taxon>Bacilli</taxon>
        <taxon>Bacillales</taxon>
        <taxon>Thermoactinomycetaceae</taxon>
        <taxon>Hazenella</taxon>
    </lineage>
</organism>
<dbReference type="AlphaFoldDB" id="A0A4R3LBU8"/>
<dbReference type="Proteomes" id="UP000294937">
    <property type="component" value="Unassembled WGS sequence"/>
</dbReference>
<keyword evidence="4" id="KW-1185">Reference proteome</keyword>
<reference evidence="3 4" key="1">
    <citation type="submission" date="2019-03" db="EMBL/GenBank/DDBJ databases">
        <title>Genomic Encyclopedia of Type Strains, Phase IV (KMG-IV): sequencing the most valuable type-strain genomes for metagenomic binning, comparative biology and taxonomic classification.</title>
        <authorList>
            <person name="Goeker M."/>
        </authorList>
    </citation>
    <scope>NUCLEOTIDE SEQUENCE [LARGE SCALE GENOMIC DNA]</scope>
    <source>
        <strain evidence="3 4">DSM 45707</strain>
    </source>
</reference>
<dbReference type="RefSeq" id="WP_131923757.1">
    <property type="nucleotide sequence ID" value="NZ_SMAG01000002.1"/>
</dbReference>
<dbReference type="SUPFAM" id="SSF52949">
    <property type="entry name" value="Macro domain-like"/>
    <property type="match status" value="1"/>
</dbReference>
<comment type="catalytic activity">
    <reaction evidence="1">
        <text>an N-(ADP-alpha-D-ribosyl)-thymidine in DNA + H2O = a thymidine in DNA + ADP-D-ribose</text>
        <dbReference type="Rhea" id="RHEA:71655"/>
        <dbReference type="Rhea" id="RHEA-COMP:13556"/>
        <dbReference type="Rhea" id="RHEA-COMP:18051"/>
        <dbReference type="ChEBI" id="CHEBI:15377"/>
        <dbReference type="ChEBI" id="CHEBI:57967"/>
        <dbReference type="ChEBI" id="CHEBI:137386"/>
        <dbReference type="ChEBI" id="CHEBI:191199"/>
    </reaction>
    <physiologicalReaction direction="left-to-right" evidence="1">
        <dbReference type="Rhea" id="RHEA:71656"/>
    </physiologicalReaction>
</comment>
<name>A0A4R3LBU8_9BACL</name>
<dbReference type="OrthoDB" id="9780211at2"/>
<gene>
    <name evidence="3" type="ORF">EDD58_102365</name>
</gene>
<dbReference type="GO" id="GO:0140291">
    <property type="term" value="P:peptidyl-glutamate ADP-deribosylation"/>
    <property type="evidence" value="ECO:0007669"/>
    <property type="project" value="TreeGrafter"/>
</dbReference>